<evidence type="ECO:0000259" key="6">
    <source>
        <dbReference type="PROSITE" id="PS50888"/>
    </source>
</evidence>
<dbReference type="Pfam" id="PF00010">
    <property type="entry name" value="HLH"/>
    <property type="match status" value="1"/>
</dbReference>
<dbReference type="Gene3D" id="4.10.280.10">
    <property type="entry name" value="Helix-loop-helix DNA-binding domain"/>
    <property type="match status" value="1"/>
</dbReference>
<evidence type="ECO:0000256" key="3">
    <source>
        <dbReference type="ARBA" id="ARBA00023163"/>
    </source>
</evidence>
<feature type="compositionally biased region" description="Polar residues" evidence="5">
    <location>
        <begin position="315"/>
        <end position="325"/>
    </location>
</feature>
<accession>A0A7J0GRB2</accession>
<dbReference type="OrthoDB" id="1095591at2759"/>
<dbReference type="GO" id="GO:0005634">
    <property type="term" value="C:nucleus"/>
    <property type="evidence" value="ECO:0007669"/>
    <property type="project" value="UniProtKB-SubCell"/>
</dbReference>
<feature type="compositionally biased region" description="Polar residues" evidence="5">
    <location>
        <begin position="289"/>
        <end position="299"/>
    </location>
</feature>
<feature type="region of interest" description="Disordered" evidence="5">
    <location>
        <begin position="198"/>
        <end position="223"/>
    </location>
</feature>
<dbReference type="SMART" id="SM00353">
    <property type="entry name" value="HLH"/>
    <property type="match status" value="1"/>
</dbReference>
<feature type="compositionally biased region" description="Polar residues" evidence="5">
    <location>
        <begin position="213"/>
        <end position="223"/>
    </location>
</feature>
<dbReference type="AlphaFoldDB" id="A0A7J0GRB2"/>
<dbReference type="CDD" id="cd18919">
    <property type="entry name" value="bHLH_AtBPE_like"/>
    <property type="match status" value="1"/>
</dbReference>
<feature type="domain" description="BHLH" evidence="6">
    <location>
        <begin position="369"/>
        <end position="419"/>
    </location>
</feature>
<dbReference type="InterPro" id="IPR011598">
    <property type="entry name" value="bHLH_dom"/>
</dbReference>
<dbReference type="PANTHER" id="PTHR12565:SF184">
    <property type="entry name" value="BHLH TRANSCRIPTION FACTOR"/>
    <property type="match status" value="1"/>
</dbReference>
<dbReference type="PROSITE" id="PS50888">
    <property type="entry name" value="BHLH"/>
    <property type="match status" value="1"/>
</dbReference>
<comment type="subcellular location">
    <subcellularLocation>
        <location evidence="1">Nucleus</location>
    </subcellularLocation>
</comment>
<name>A0A7J0GRB2_9ERIC</name>
<dbReference type="GO" id="GO:0003677">
    <property type="term" value="F:DNA binding"/>
    <property type="evidence" value="ECO:0007669"/>
    <property type="project" value="UniProtKB-KW"/>
</dbReference>
<dbReference type="PANTHER" id="PTHR12565">
    <property type="entry name" value="STEROL REGULATORY ELEMENT-BINDING PROTEIN"/>
    <property type="match status" value="1"/>
</dbReference>
<feature type="region of interest" description="Disordered" evidence="5">
    <location>
        <begin position="271"/>
        <end position="360"/>
    </location>
</feature>
<dbReference type="EMBL" id="BJWL01000023">
    <property type="protein sequence ID" value="GFZ13342.1"/>
    <property type="molecule type" value="Genomic_DNA"/>
</dbReference>
<dbReference type="InterPro" id="IPR036638">
    <property type="entry name" value="HLH_DNA-bd_sf"/>
</dbReference>
<dbReference type="SUPFAM" id="SSF47459">
    <property type="entry name" value="HLH, helix-loop-helix DNA-binding domain"/>
    <property type="match status" value="1"/>
</dbReference>
<comment type="caution">
    <text evidence="7">The sequence shown here is derived from an EMBL/GenBank/DDBJ whole genome shotgun (WGS) entry which is preliminary data.</text>
</comment>
<dbReference type="GO" id="GO:0046983">
    <property type="term" value="F:protein dimerization activity"/>
    <property type="evidence" value="ECO:0007669"/>
    <property type="project" value="InterPro"/>
</dbReference>
<protein>
    <submittedName>
        <fullName evidence="7">Basic helix-loop-helix (BHLH) DNA-binding superfamily protein</fullName>
    </submittedName>
</protein>
<gene>
    <name evidence="7" type="ORF">Acr_23g0017270</name>
</gene>
<proteinExistence type="predicted"/>
<keyword evidence="4" id="KW-0539">Nucleus</keyword>
<dbReference type="InterPro" id="IPR024097">
    <property type="entry name" value="bHLH_ZIP_TF"/>
</dbReference>
<evidence type="ECO:0000256" key="5">
    <source>
        <dbReference type="SAM" id="MobiDB-lite"/>
    </source>
</evidence>
<keyword evidence="2" id="KW-0805">Transcription regulation</keyword>
<dbReference type="FunFam" id="4.10.280.10:FF:000002">
    <property type="entry name" value="Basic helix-loop-helix transcription factor"/>
    <property type="match status" value="1"/>
</dbReference>
<evidence type="ECO:0000313" key="7">
    <source>
        <dbReference type="EMBL" id="GFZ13342.1"/>
    </source>
</evidence>
<keyword evidence="8" id="KW-1185">Reference proteome</keyword>
<sequence>MDKDYFLNSGIPPPLHFDPSSITNWHSLSSTQEFNCSPEQTSDCFLFESALSSMVSSPAVSNSAISNEGFAIRELIGKLGNICSSSESHHLLAATAANIGGGSRSTNTSCYSTPLNSPPKLHFPIDHQVNDKMPNLGNSIPINPNLPAVSADPGFAERAAKFSRFVSRSFNGRTSQSGSNNIELPYRSSPLMNSVKLQRVSSSPSLKVDGSPMGTQENHNSTQTQIEMRFTNASETKFGKILVSNASDRTEFGGSNEGSSVCEQIPNWEIGLKTPSESNSRKRKAVSRGKSSVNTTNTKVAEGEENLNAKRSKSTEANGSVNGSVKTDEEVKGGTSNGEGDEDQKQAKANSKPPEPPKDYIHVRARRGQATDSHSLAERVRREKIGERMKLLQDLVPGCNKVTGKALMLDEIINYVQSLQRQVEFLSMKLASVNTLDVNMDSLLSKDAFQPKTSLSHRLHPLDSSAAAAFFGHQIPEIPQVQTNLSNVSVDEFCQGLPQFPTLCEDDLQSIVEMGFGHNPNRDTGFHSQKLPWLKADIPHDN</sequence>
<dbReference type="Proteomes" id="UP000585474">
    <property type="component" value="Unassembled WGS sequence"/>
</dbReference>
<keyword evidence="3" id="KW-0804">Transcription</keyword>
<organism evidence="7 8">
    <name type="scientific">Actinidia rufa</name>
    <dbReference type="NCBI Taxonomy" id="165716"/>
    <lineage>
        <taxon>Eukaryota</taxon>
        <taxon>Viridiplantae</taxon>
        <taxon>Streptophyta</taxon>
        <taxon>Embryophyta</taxon>
        <taxon>Tracheophyta</taxon>
        <taxon>Spermatophyta</taxon>
        <taxon>Magnoliopsida</taxon>
        <taxon>eudicotyledons</taxon>
        <taxon>Gunneridae</taxon>
        <taxon>Pentapetalae</taxon>
        <taxon>asterids</taxon>
        <taxon>Ericales</taxon>
        <taxon>Actinidiaceae</taxon>
        <taxon>Actinidia</taxon>
    </lineage>
</organism>
<evidence type="ECO:0000313" key="8">
    <source>
        <dbReference type="Proteomes" id="UP000585474"/>
    </source>
</evidence>
<evidence type="ECO:0000256" key="2">
    <source>
        <dbReference type="ARBA" id="ARBA00023015"/>
    </source>
</evidence>
<keyword evidence="7" id="KW-0238">DNA-binding</keyword>
<dbReference type="GO" id="GO:0003700">
    <property type="term" value="F:DNA-binding transcription factor activity"/>
    <property type="evidence" value="ECO:0007669"/>
    <property type="project" value="TreeGrafter"/>
</dbReference>
<evidence type="ECO:0000256" key="4">
    <source>
        <dbReference type="ARBA" id="ARBA00023242"/>
    </source>
</evidence>
<evidence type="ECO:0000256" key="1">
    <source>
        <dbReference type="ARBA" id="ARBA00004123"/>
    </source>
</evidence>
<reference evidence="7 8" key="1">
    <citation type="submission" date="2019-07" db="EMBL/GenBank/DDBJ databases">
        <title>De Novo Assembly of kiwifruit Actinidia rufa.</title>
        <authorList>
            <person name="Sugita-Konishi S."/>
            <person name="Sato K."/>
            <person name="Mori E."/>
            <person name="Abe Y."/>
            <person name="Kisaki G."/>
            <person name="Hamano K."/>
            <person name="Suezawa K."/>
            <person name="Otani M."/>
            <person name="Fukuda T."/>
            <person name="Manabe T."/>
            <person name="Gomi K."/>
            <person name="Tabuchi M."/>
            <person name="Akimitsu K."/>
            <person name="Kataoka I."/>
        </authorList>
    </citation>
    <scope>NUCLEOTIDE SEQUENCE [LARGE SCALE GENOMIC DNA]</scope>
    <source>
        <strain evidence="8">cv. Fuchu</strain>
    </source>
</reference>